<keyword evidence="1" id="KW-0732">Signal</keyword>
<feature type="signal peptide" evidence="1">
    <location>
        <begin position="1"/>
        <end position="18"/>
    </location>
</feature>
<dbReference type="Proteomes" id="UP000054337">
    <property type="component" value="Unassembled WGS sequence"/>
</dbReference>
<dbReference type="HOGENOM" id="CLU_2849348_0_0_1"/>
<dbReference type="EMBL" id="KI968756">
    <property type="protein sequence ID" value="EUN25136.1"/>
    <property type="molecule type" value="Genomic_DNA"/>
</dbReference>
<dbReference type="GeneID" id="26254100"/>
<evidence type="ECO:0000313" key="2">
    <source>
        <dbReference type="EMBL" id="EUN25136.1"/>
    </source>
</evidence>
<dbReference type="AlphaFoldDB" id="W7EAE9"/>
<evidence type="ECO:0000256" key="1">
    <source>
        <dbReference type="SAM" id="SignalP"/>
    </source>
</evidence>
<gene>
    <name evidence="2" type="ORF">COCVIDRAFT_28284</name>
</gene>
<name>W7EAE9_BIPV3</name>
<protein>
    <recommendedName>
        <fullName evidence="4">Carbohydrate-binding module family 19 domain-containing protein</fullName>
    </recommendedName>
</protein>
<evidence type="ECO:0000313" key="3">
    <source>
        <dbReference type="Proteomes" id="UP000054337"/>
    </source>
</evidence>
<accession>W7EAE9</accession>
<reference evidence="2 3" key="1">
    <citation type="journal article" date="2013" name="PLoS Genet.">
        <title>Comparative genome structure, secondary metabolite, and effector coding capacity across Cochliobolus pathogens.</title>
        <authorList>
            <person name="Condon B.J."/>
            <person name="Leng Y."/>
            <person name="Wu D."/>
            <person name="Bushley K.E."/>
            <person name="Ohm R.A."/>
            <person name="Otillar R."/>
            <person name="Martin J."/>
            <person name="Schackwitz W."/>
            <person name="Grimwood J."/>
            <person name="MohdZainudin N."/>
            <person name="Xue C."/>
            <person name="Wang R."/>
            <person name="Manning V.A."/>
            <person name="Dhillon B."/>
            <person name="Tu Z.J."/>
            <person name="Steffenson B.J."/>
            <person name="Salamov A."/>
            <person name="Sun H."/>
            <person name="Lowry S."/>
            <person name="LaButti K."/>
            <person name="Han J."/>
            <person name="Copeland A."/>
            <person name="Lindquist E."/>
            <person name="Barry K."/>
            <person name="Schmutz J."/>
            <person name="Baker S.E."/>
            <person name="Ciuffetti L.M."/>
            <person name="Grigoriev I.V."/>
            <person name="Zhong S."/>
            <person name="Turgeon B.G."/>
        </authorList>
    </citation>
    <scope>NUCLEOTIDE SEQUENCE [LARGE SCALE GENOMIC DNA]</scope>
    <source>
        <strain evidence="2 3">FI3</strain>
    </source>
</reference>
<feature type="chain" id="PRO_5004893883" description="Carbohydrate-binding module family 19 domain-containing protein" evidence="1">
    <location>
        <begin position="19"/>
        <end position="65"/>
    </location>
</feature>
<keyword evidence="3" id="KW-1185">Reference proteome</keyword>
<dbReference type="RefSeq" id="XP_014554712.1">
    <property type="nucleotide sequence ID" value="XM_014699226.1"/>
</dbReference>
<evidence type="ECO:0008006" key="4">
    <source>
        <dbReference type="Google" id="ProtNLM"/>
    </source>
</evidence>
<organism evidence="2 3">
    <name type="scientific">Bipolaris victoriae (strain FI3)</name>
    <name type="common">Victoria blight of oats agent</name>
    <name type="synonym">Cochliobolus victoriae</name>
    <dbReference type="NCBI Taxonomy" id="930091"/>
    <lineage>
        <taxon>Eukaryota</taxon>
        <taxon>Fungi</taxon>
        <taxon>Dikarya</taxon>
        <taxon>Ascomycota</taxon>
        <taxon>Pezizomycotina</taxon>
        <taxon>Dothideomycetes</taxon>
        <taxon>Pleosporomycetidae</taxon>
        <taxon>Pleosporales</taxon>
        <taxon>Pleosporineae</taxon>
        <taxon>Pleosporaceae</taxon>
        <taxon>Bipolaris</taxon>
    </lineage>
</organism>
<proteinExistence type="predicted"/>
<sequence>MNFTTLVTIFLTAATASALVIDSNIEVGQHLDKRATCIECPGGGTACCKGAGSGGCVPTCASMFY</sequence>